<proteinExistence type="predicted"/>
<feature type="region of interest" description="Disordered" evidence="1">
    <location>
        <begin position="31"/>
        <end position="59"/>
    </location>
</feature>
<comment type="caution">
    <text evidence="3">The sequence shown here is derived from an EMBL/GenBank/DDBJ whole genome shotgun (WGS) entry which is preliminary data.</text>
</comment>
<evidence type="ECO:0000256" key="2">
    <source>
        <dbReference type="SAM" id="SignalP"/>
    </source>
</evidence>
<accession>A0ABX4Z9Q1</accession>
<dbReference type="Gene3D" id="2.60.40.2700">
    <property type="match status" value="1"/>
</dbReference>
<dbReference type="InterPro" id="IPR047745">
    <property type="entry name" value="SinI-like"/>
</dbReference>
<evidence type="ECO:0008006" key="5">
    <source>
        <dbReference type="Google" id="ProtNLM"/>
    </source>
</evidence>
<evidence type="ECO:0000256" key="1">
    <source>
        <dbReference type="SAM" id="MobiDB-lite"/>
    </source>
</evidence>
<dbReference type="Proteomes" id="UP000237073">
    <property type="component" value="Unassembled WGS sequence"/>
</dbReference>
<feature type="chain" id="PRO_5046522735" description="SinI protein" evidence="2">
    <location>
        <begin position="30"/>
        <end position="332"/>
    </location>
</feature>
<organism evidence="3 4">
    <name type="scientific">Superficieibacter electus</name>
    <dbReference type="NCBI Taxonomy" id="2022662"/>
    <lineage>
        <taxon>Bacteria</taxon>
        <taxon>Pseudomonadati</taxon>
        <taxon>Pseudomonadota</taxon>
        <taxon>Gammaproteobacteria</taxon>
        <taxon>Enterobacterales</taxon>
        <taxon>Enterobacteriaceae</taxon>
        <taxon>Superficieibacter</taxon>
    </lineage>
</organism>
<keyword evidence="4" id="KW-1185">Reference proteome</keyword>
<feature type="compositionally biased region" description="Polar residues" evidence="1">
    <location>
        <begin position="37"/>
        <end position="53"/>
    </location>
</feature>
<protein>
    <recommendedName>
        <fullName evidence="5">SinI protein</fullName>
    </recommendedName>
</protein>
<dbReference type="NCBIfam" id="NF040711">
    <property type="entry name" value="partner_SinI"/>
    <property type="match status" value="1"/>
</dbReference>
<reference evidence="3 4" key="1">
    <citation type="submission" date="2018-01" db="EMBL/GenBank/DDBJ databases">
        <title>Superficieibacter electus gen. nov., sp. nov., an extended-spectrum beta-lactamase possessing member of the Enterobacteriaceae family, isolated from intensive care unit surfaces.</title>
        <authorList>
            <person name="Potter R.F."/>
            <person name="D'Souza A.W."/>
        </authorList>
    </citation>
    <scope>NUCLEOTIDE SEQUENCE [LARGE SCALE GENOMIC DNA]</scope>
    <source>
        <strain evidence="3 4">BP-2</strain>
    </source>
</reference>
<dbReference type="RefSeq" id="WP_103677712.1">
    <property type="nucleotide sequence ID" value="NZ_PQGE01000019.1"/>
</dbReference>
<gene>
    <name evidence="3" type="ORF">CHU33_19425</name>
</gene>
<feature type="signal peptide" evidence="2">
    <location>
        <begin position="1"/>
        <end position="29"/>
    </location>
</feature>
<evidence type="ECO:0000313" key="4">
    <source>
        <dbReference type="Proteomes" id="UP000237073"/>
    </source>
</evidence>
<sequence>MKSTIKQRLSKVALALAVAGYCAIPSAMAAGEGSRGNLKQGNWQSATESTGTIKGTPPWFTRADQPVGDGSASDTNKDHVTVAIDRGARTATTPGEKQFHVGDKITISWALGDTELDIDTDNIETKKTVQWVSFSDQNGGDPKPIGTVGSDTYTIQDEDADRYIGVRIQSKTTTGDPAFTDPVLLKDLSTNAGGGSDDDDIPEGPVVDENVHVVIHEEGQSTNLLGSTANLKTNTTYQVLLWKDLDGDNTYDGGDENVTDNYNYRWRFTGTSGIATGQGSAGIVNSKYDNNDLVIPVTNAQAKTEFEGAENGVTVGTNGVQGFGLSVDYQRK</sequence>
<keyword evidence="2" id="KW-0732">Signal</keyword>
<evidence type="ECO:0000313" key="3">
    <source>
        <dbReference type="EMBL" id="POP42519.1"/>
    </source>
</evidence>
<name>A0ABX4Z9Q1_9ENTR</name>
<dbReference type="EMBL" id="PQGE01000019">
    <property type="protein sequence ID" value="POP42519.1"/>
    <property type="molecule type" value="Genomic_DNA"/>
</dbReference>